<dbReference type="VEuPathDB" id="FungiDB:FUN_005526"/>
<evidence type="ECO:0000313" key="2">
    <source>
        <dbReference type="Proteomes" id="UP000234323"/>
    </source>
</evidence>
<dbReference type="AlphaFoldDB" id="A0A2I1GJ52"/>
<accession>A0A2I1GJ52</accession>
<evidence type="ECO:0000313" key="1">
    <source>
        <dbReference type="EMBL" id="PKY46659.1"/>
    </source>
</evidence>
<organism evidence="1 2">
    <name type="scientific">Rhizophagus irregularis</name>
    <dbReference type="NCBI Taxonomy" id="588596"/>
    <lineage>
        <taxon>Eukaryota</taxon>
        <taxon>Fungi</taxon>
        <taxon>Fungi incertae sedis</taxon>
        <taxon>Mucoromycota</taxon>
        <taxon>Glomeromycotina</taxon>
        <taxon>Glomeromycetes</taxon>
        <taxon>Glomerales</taxon>
        <taxon>Glomeraceae</taxon>
        <taxon>Rhizophagus</taxon>
    </lineage>
</organism>
<dbReference type="Proteomes" id="UP000234323">
    <property type="component" value="Unassembled WGS sequence"/>
</dbReference>
<name>A0A2I1GJ52_9GLOM</name>
<comment type="caution">
    <text evidence="1">The sequence shown here is derived from an EMBL/GenBank/DDBJ whole genome shotgun (WGS) entry which is preliminary data.</text>
</comment>
<reference evidence="1 2" key="1">
    <citation type="submission" date="2015-10" db="EMBL/GenBank/DDBJ databases">
        <title>Genome analyses suggest a sexual origin of heterokaryosis in a supposedly ancient asexual fungus.</title>
        <authorList>
            <person name="Ropars J."/>
            <person name="Sedzielewska K."/>
            <person name="Noel J."/>
            <person name="Charron P."/>
            <person name="Farinelli L."/>
            <person name="Marton T."/>
            <person name="Kruger M."/>
            <person name="Pelin A."/>
            <person name="Brachmann A."/>
            <person name="Corradi N."/>
        </authorList>
    </citation>
    <scope>NUCLEOTIDE SEQUENCE [LARGE SCALE GENOMIC DNA]</scope>
    <source>
        <strain evidence="1 2">A4</strain>
    </source>
</reference>
<proteinExistence type="predicted"/>
<keyword evidence="2" id="KW-1185">Reference proteome</keyword>
<dbReference type="EMBL" id="LLXI01000471">
    <property type="protein sequence ID" value="PKY46659.1"/>
    <property type="molecule type" value="Genomic_DNA"/>
</dbReference>
<gene>
    <name evidence="1" type="ORF">RhiirA4_461576</name>
</gene>
<dbReference type="VEuPathDB" id="FungiDB:RhiirA1_396555"/>
<sequence length="201" mass="23519">MSANLKFKIYFPNKIEDDAADNIHIIEKFAVTKYQFFIQLAKRKAEGSDFDEAKRETSNAKSLSDKKLHPLFAFQSAPGGGKSFFFDELASLKDKDIEFISSLYDDNRTDSNAQKVLAMRILSHYHVTWSYFFDEDKLPWIDFYKNFSEHFDSLDTYTVIQSIILYSKKSVLLCIDETMRLFFMENFTTSLENLKRVLNDL</sequence>
<protein>
    <submittedName>
        <fullName evidence="1">Uncharacterized protein</fullName>
    </submittedName>
</protein>